<name>A0A1Q9WMD1_PSERE</name>
<feature type="domain" description="Methyltransferase" evidence="3">
    <location>
        <begin position="30"/>
        <end position="118"/>
    </location>
</feature>
<evidence type="ECO:0000256" key="2">
    <source>
        <dbReference type="ARBA" id="ARBA00022679"/>
    </source>
</evidence>
<sequence length="184" mass="20790">MKKVNKNYFMAPRALARERFLELMPAHGRILDLGCGAGFDAEHFFSAGYEVVGMDPSEQMLSIAKNVVGPIYVLGSAEHMPFSMQFHGIWARASLMYVPRSSECATLQIIIKQLYRGGVFYMSVLEGEGEHILNATLVNFFTIDRLVKLIDSVGGLKLTNIWRARRFHLGNRAGYWINCLAQRE</sequence>
<reference evidence="4 7" key="3">
    <citation type="submission" date="2019-09" db="EMBL/GenBank/DDBJ databases">
        <title>Draft genome sequences of 48 bacterial type strains from the CCUG.</title>
        <authorList>
            <person name="Tunovic T."/>
            <person name="Pineiro-Iglesias B."/>
            <person name="Unosson C."/>
            <person name="Inganas E."/>
            <person name="Ohlen M."/>
            <person name="Cardew S."/>
            <person name="Jensie-Markopoulos S."/>
            <person name="Salva-Serra F."/>
            <person name="Jaen-Luchoro D."/>
            <person name="Karlsson R."/>
            <person name="Svensson-Stadler L."/>
            <person name="Chun J."/>
            <person name="Moore E."/>
        </authorList>
    </citation>
    <scope>NUCLEOTIDE SEQUENCE [LARGE SCALE GENOMIC DNA]</scope>
    <source>
        <strain evidence="4 7">CCUG 53116</strain>
    </source>
</reference>
<dbReference type="RefSeq" id="WP_075948729.1">
    <property type="nucleotide sequence ID" value="NZ_LT629709.1"/>
</dbReference>
<dbReference type="InterPro" id="IPR029063">
    <property type="entry name" value="SAM-dependent_MTases_sf"/>
</dbReference>
<evidence type="ECO:0000313" key="6">
    <source>
        <dbReference type="Proteomes" id="UP000186756"/>
    </source>
</evidence>
<reference evidence="6" key="1">
    <citation type="submission" date="2017-01" db="EMBL/GenBank/DDBJ databases">
        <authorList>
            <person name="Poblete-Castro I."/>
        </authorList>
    </citation>
    <scope>NUCLEOTIDE SEQUENCE [LARGE SCALE GENOMIC DNA]</scope>
    <source>
        <strain evidence="6">DSM 18361 / CCUG 53116 / MT1</strain>
    </source>
</reference>
<dbReference type="SUPFAM" id="SSF53335">
    <property type="entry name" value="S-adenosyl-L-methionine-dependent methyltransferases"/>
    <property type="match status" value="1"/>
</dbReference>
<dbReference type="PANTHER" id="PTHR43861">
    <property type="entry name" value="TRANS-ACONITATE 2-METHYLTRANSFERASE-RELATED"/>
    <property type="match status" value="1"/>
</dbReference>
<dbReference type="CDD" id="cd02440">
    <property type="entry name" value="AdoMet_MTases"/>
    <property type="match status" value="1"/>
</dbReference>
<dbReference type="EMBL" id="MSTQ01000019">
    <property type="protein sequence ID" value="OLT99951.1"/>
    <property type="molecule type" value="Genomic_DNA"/>
</dbReference>
<dbReference type="EMBL" id="VZPS01000021">
    <property type="protein sequence ID" value="KAB0482022.1"/>
    <property type="molecule type" value="Genomic_DNA"/>
</dbReference>
<dbReference type="Gene3D" id="3.40.50.150">
    <property type="entry name" value="Vaccinia Virus protein VP39"/>
    <property type="match status" value="1"/>
</dbReference>
<organism evidence="5 6">
    <name type="scientific">Pseudomonas reinekei</name>
    <dbReference type="NCBI Taxonomy" id="395598"/>
    <lineage>
        <taxon>Bacteria</taxon>
        <taxon>Pseudomonadati</taxon>
        <taxon>Pseudomonadota</taxon>
        <taxon>Gammaproteobacteria</taxon>
        <taxon>Pseudomonadales</taxon>
        <taxon>Pseudomonadaceae</taxon>
        <taxon>Pseudomonas</taxon>
    </lineage>
</organism>
<proteinExistence type="predicted"/>
<evidence type="ECO:0000313" key="5">
    <source>
        <dbReference type="EMBL" id="OLT99951.1"/>
    </source>
</evidence>
<keyword evidence="1 4" id="KW-0489">Methyltransferase</keyword>
<dbReference type="Pfam" id="PF13649">
    <property type="entry name" value="Methyltransf_25"/>
    <property type="match status" value="1"/>
</dbReference>
<dbReference type="Proteomes" id="UP000186756">
    <property type="component" value="Unassembled WGS sequence"/>
</dbReference>
<accession>A0A1Q9WMD1</accession>
<keyword evidence="2 4" id="KW-0808">Transferase</keyword>
<dbReference type="InterPro" id="IPR041698">
    <property type="entry name" value="Methyltransf_25"/>
</dbReference>
<reference evidence="5" key="2">
    <citation type="submission" date="2017-01" db="EMBL/GenBank/DDBJ databases">
        <authorList>
            <person name="Mah S.A."/>
            <person name="Swanson W.J."/>
            <person name="Moy G.W."/>
            <person name="Vacquier V.D."/>
        </authorList>
    </citation>
    <scope>NUCLEOTIDE SEQUENCE [LARGE SCALE GENOMIC DNA]</scope>
    <source>
        <strain evidence="5">MT1</strain>
    </source>
</reference>
<evidence type="ECO:0000313" key="4">
    <source>
        <dbReference type="EMBL" id="KAB0482022.1"/>
    </source>
</evidence>
<dbReference type="AlphaFoldDB" id="A0A1Q9WMD1"/>
<dbReference type="GO" id="GO:0032259">
    <property type="term" value="P:methylation"/>
    <property type="evidence" value="ECO:0007669"/>
    <property type="project" value="UniProtKB-KW"/>
</dbReference>
<dbReference type="Proteomes" id="UP000460142">
    <property type="component" value="Unassembled WGS sequence"/>
</dbReference>
<evidence type="ECO:0000256" key="1">
    <source>
        <dbReference type="ARBA" id="ARBA00022603"/>
    </source>
</evidence>
<protein>
    <submittedName>
        <fullName evidence="4">Class I SAM-dependent methyltransferase</fullName>
    </submittedName>
</protein>
<evidence type="ECO:0000313" key="7">
    <source>
        <dbReference type="Proteomes" id="UP000460142"/>
    </source>
</evidence>
<dbReference type="PANTHER" id="PTHR43861:SF1">
    <property type="entry name" value="TRANS-ACONITATE 2-METHYLTRANSFERASE"/>
    <property type="match status" value="1"/>
</dbReference>
<keyword evidence="6" id="KW-1185">Reference proteome</keyword>
<comment type="caution">
    <text evidence="5">The sequence shown here is derived from an EMBL/GenBank/DDBJ whole genome shotgun (WGS) entry which is preliminary data.</text>
</comment>
<evidence type="ECO:0000259" key="3">
    <source>
        <dbReference type="Pfam" id="PF13649"/>
    </source>
</evidence>
<dbReference type="OrthoDB" id="9804086at2"/>
<dbReference type="GO" id="GO:0008168">
    <property type="term" value="F:methyltransferase activity"/>
    <property type="evidence" value="ECO:0007669"/>
    <property type="project" value="UniProtKB-KW"/>
</dbReference>
<gene>
    <name evidence="5" type="ORF">BVK86_23895</name>
    <name evidence="4" type="ORF">F7R15_24165</name>
</gene>